<dbReference type="PATRIC" id="fig|1280951.3.peg.1700"/>
<evidence type="ECO:0000256" key="7">
    <source>
        <dbReference type="ARBA" id="ARBA00049244"/>
    </source>
</evidence>
<evidence type="ECO:0000256" key="1">
    <source>
        <dbReference type="ARBA" id="ARBA00012417"/>
    </source>
</evidence>
<comment type="caution">
    <text evidence="8">The sequence shown here is derived from an EMBL/GenBank/DDBJ whole genome shotgun (WGS) entry which is preliminary data.</text>
</comment>
<evidence type="ECO:0000313" key="9">
    <source>
        <dbReference type="Proteomes" id="UP000025061"/>
    </source>
</evidence>
<proteinExistence type="inferred from homology"/>
<sequence length="343" mass="36457">MLHKGRAAEGFARRPDPEVWAVLAFSEDEGLAFDAGQALIAGWGGKPGMDVTVLDDDAIKKEPALLFDALEAVSLLGDSRAVRVRTSGDKIAALLAEAIAAGDKDPRRFAAKLIIEAGSLPGKSKLRAAAEGAKRAACLQFFAEEDTDVASRVKTALLAEGAVIDPPALDAFVGDLPGHRALANSEIEKLALYARGLGRPLNLEDVRALSATDVKQAISGAVNAALDGHPGAAQTALDKLSENGTSGISILRSLQMEVLRMLSAHEKIAGGDGNPGKYLRPPVWPSDWPAFRVRLGKWPARRLMRVMERIHDAERQTKLAGPIGDPVVRLLINDLAKAAENVR</sequence>
<gene>
    <name evidence="8" type="ORF">HHI_08423</name>
</gene>
<keyword evidence="5" id="KW-0239">DNA-directed DNA polymerase</keyword>
<dbReference type="GO" id="GO:0003677">
    <property type="term" value="F:DNA binding"/>
    <property type="evidence" value="ECO:0007669"/>
    <property type="project" value="InterPro"/>
</dbReference>
<comment type="similarity">
    <text evidence="6">Belongs to the DNA polymerase HolA subunit family.</text>
</comment>
<dbReference type="SUPFAM" id="SSF48019">
    <property type="entry name" value="post-AAA+ oligomerization domain-like"/>
    <property type="match status" value="1"/>
</dbReference>
<dbReference type="EMBL" id="ARYI01000006">
    <property type="protein sequence ID" value="KCZ94805.1"/>
    <property type="molecule type" value="Genomic_DNA"/>
</dbReference>
<dbReference type="AlphaFoldDB" id="A0A059FVR7"/>
<evidence type="ECO:0000256" key="6">
    <source>
        <dbReference type="ARBA" id="ARBA00034754"/>
    </source>
</evidence>
<dbReference type="PANTHER" id="PTHR34388:SF1">
    <property type="entry name" value="DNA POLYMERASE III SUBUNIT DELTA"/>
    <property type="match status" value="1"/>
</dbReference>
<evidence type="ECO:0000313" key="8">
    <source>
        <dbReference type="EMBL" id="KCZ94805.1"/>
    </source>
</evidence>
<dbReference type="OrthoDB" id="9804983at2"/>
<dbReference type="GO" id="GO:0003887">
    <property type="term" value="F:DNA-directed DNA polymerase activity"/>
    <property type="evidence" value="ECO:0007669"/>
    <property type="project" value="UniProtKB-KW"/>
</dbReference>
<dbReference type="Proteomes" id="UP000025061">
    <property type="component" value="Unassembled WGS sequence"/>
</dbReference>
<dbReference type="Gene3D" id="1.20.272.10">
    <property type="match status" value="1"/>
</dbReference>
<reference evidence="8 9" key="1">
    <citation type="submission" date="2013-04" db="EMBL/GenBank/DDBJ databases">
        <title>Hyphomonas hirschiana VP5 Genome Sequencing.</title>
        <authorList>
            <person name="Lai Q."/>
            <person name="Shao Z."/>
        </authorList>
    </citation>
    <scope>NUCLEOTIDE SEQUENCE [LARGE SCALE GENOMIC DNA]</scope>
    <source>
        <strain evidence="8 9">VP5</strain>
    </source>
</reference>
<protein>
    <recommendedName>
        <fullName evidence="1">DNA-directed DNA polymerase</fullName>
        <ecNumber evidence="1">2.7.7.7</ecNumber>
    </recommendedName>
</protein>
<name>A0A059FVR7_9PROT</name>
<dbReference type="NCBIfam" id="TIGR01128">
    <property type="entry name" value="holA"/>
    <property type="match status" value="1"/>
</dbReference>
<keyword evidence="3" id="KW-0548">Nucleotidyltransferase</keyword>
<evidence type="ECO:0000256" key="4">
    <source>
        <dbReference type="ARBA" id="ARBA00022705"/>
    </source>
</evidence>
<dbReference type="InterPro" id="IPR005790">
    <property type="entry name" value="DNA_polIII_delta"/>
</dbReference>
<dbReference type="EC" id="2.7.7.7" evidence="1"/>
<organism evidence="8 9">
    <name type="scientific">Hyphomonas hirschiana VP5</name>
    <dbReference type="NCBI Taxonomy" id="1280951"/>
    <lineage>
        <taxon>Bacteria</taxon>
        <taxon>Pseudomonadati</taxon>
        <taxon>Pseudomonadota</taxon>
        <taxon>Alphaproteobacteria</taxon>
        <taxon>Hyphomonadales</taxon>
        <taxon>Hyphomonadaceae</taxon>
        <taxon>Hyphomonas</taxon>
    </lineage>
</organism>
<evidence type="ECO:0000256" key="3">
    <source>
        <dbReference type="ARBA" id="ARBA00022695"/>
    </source>
</evidence>
<keyword evidence="9" id="KW-1185">Reference proteome</keyword>
<dbReference type="PANTHER" id="PTHR34388">
    <property type="entry name" value="DNA POLYMERASE III SUBUNIT DELTA"/>
    <property type="match status" value="1"/>
</dbReference>
<evidence type="ECO:0000256" key="5">
    <source>
        <dbReference type="ARBA" id="ARBA00022932"/>
    </source>
</evidence>
<dbReference type="GO" id="GO:0009360">
    <property type="term" value="C:DNA polymerase III complex"/>
    <property type="evidence" value="ECO:0007669"/>
    <property type="project" value="TreeGrafter"/>
</dbReference>
<accession>A0A059FVR7</accession>
<keyword evidence="2" id="KW-0808">Transferase</keyword>
<dbReference type="InterPro" id="IPR008921">
    <property type="entry name" value="DNA_pol3_clamp-load_cplx_C"/>
</dbReference>
<comment type="catalytic activity">
    <reaction evidence="7">
        <text>DNA(n) + a 2'-deoxyribonucleoside 5'-triphosphate = DNA(n+1) + diphosphate</text>
        <dbReference type="Rhea" id="RHEA:22508"/>
        <dbReference type="Rhea" id="RHEA-COMP:17339"/>
        <dbReference type="Rhea" id="RHEA-COMP:17340"/>
        <dbReference type="ChEBI" id="CHEBI:33019"/>
        <dbReference type="ChEBI" id="CHEBI:61560"/>
        <dbReference type="ChEBI" id="CHEBI:173112"/>
        <dbReference type="EC" id="2.7.7.7"/>
    </reaction>
</comment>
<dbReference type="RefSeq" id="WP_011648524.1">
    <property type="nucleotide sequence ID" value="NZ_ARYI01000006.1"/>
</dbReference>
<dbReference type="GO" id="GO:0006261">
    <property type="term" value="P:DNA-templated DNA replication"/>
    <property type="evidence" value="ECO:0007669"/>
    <property type="project" value="TreeGrafter"/>
</dbReference>
<keyword evidence="4" id="KW-0235">DNA replication</keyword>
<evidence type="ECO:0000256" key="2">
    <source>
        <dbReference type="ARBA" id="ARBA00022679"/>
    </source>
</evidence>